<dbReference type="Proteomes" id="UP000198211">
    <property type="component" value="Unassembled WGS sequence"/>
</dbReference>
<evidence type="ECO:0000313" key="2">
    <source>
        <dbReference type="Proteomes" id="UP000198211"/>
    </source>
</evidence>
<name>A0A225VY98_9STRA</name>
<organism evidence="1 2">
    <name type="scientific">Phytophthora megakarya</name>
    <dbReference type="NCBI Taxonomy" id="4795"/>
    <lineage>
        <taxon>Eukaryota</taxon>
        <taxon>Sar</taxon>
        <taxon>Stramenopiles</taxon>
        <taxon>Oomycota</taxon>
        <taxon>Peronosporomycetes</taxon>
        <taxon>Peronosporales</taxon>
        <taxon>Peronosporaceae</taxon>
        <taxon>Phytophthora</taxon>
    </lineage>
</organism>
<comment type="caution">
    <text evidence="1">The sequence shown here is derived from an EMBL/GenBank/DDBJ whole genome shotgun (WGS) entry which is preliminary data.</text>
</comment>
<proteinExistence type="predicted"/>
<protein>
    <submittedName>
        <fullName evidence="1">Uncharacterized protein</fullName>
    </submittedName>
</protein>
<dbReference type="EMBL" id="NBNE01002429">
    <property type="protein sequence ID" value="OWZ10491.1"/>
    <property type="molecule type" value="Genomic_DNA"/>
</dbReference>
<dbReference type="OrthoDB" id="108252at2759"/>
<dbReference type="PANTHER" id="PTHR34415">
    <property type="entry name" value="INTEGRASE CATALYTIC DOMAIN-CONTAINING PROTEIN"/>
    <property type="match status" value="1"/>
</dbReference>
<keyword evidence="2" id="KW-1185">Reference proteome</keyword>
<reference evidence="2" key="1">
    <citation type="submission" date="2017-03" db="EMBL/GenBank/DDBJ databases">
        <title>Phytopthora megakarya and P. palmivora, two closely related causual agents of cacao black pod achieved similar genome size and gene model numbers by different mechanisms.</title>
        <authorList>
            <person name="Ali S."/>
            <person name="Shao J."/>
            <person name="Larry D.J."/>
            <person name="Kronmiller B."/>
            <person name="Shen D."/>
            <person name="Strem M.D."/>
            <person name="Melnick R.L."/>
            <person name="Guiltinan M.J."/>
            <person name="Tyler B.M."/>
            <person name="Meinhardt L.W."/>
            <person name="Bailey B.A."/>
        </authorList>
    </citation>
    <scope>NUCLEOTIDE SEQUENCE [LARGE SCALE GENOMIC DNA]</scope>
    <source>
        <strain evidence="2">zdho120</strain>
    </source>
</reference>
<sequence>MVFNVSNDSITRYRNQVKTGEFALPAHGNIGNKHSQSVDETALKAFFTRLAETHGDIVPEYRMLPSYFTWEMKLGWYVEWAKDARVHFKEHSLTSFRTILERSCPNIRIRSPRDNVCAARVIYRNTMGAEPSVNDMEAVVAHIQGAKAMRCKYRNDCENTTADEPVPTIDFAQNIALPHLSQTPSM</sequence>
<dbReference type="PANTHER" id="PTHR34415:SF1">
    <property type="entry name" value="INTEGRASE CATALYTIC DOMAIN-CONTAINING PROTEIN"/>
    <property type="match status" value="1"/>
</dbReference>
<evidence type="ECO:0000313" key="1">
    <source>
        <dbReference type="EMBL" id="OWZ10491.1"/>
    </source>
</evidence>
<gene>
    <name evidence="1" type="ORF">PHMEG_00016658</name>
</gene>
<accession>A0A225VY98</accession>
<dbReference type="AlphaFoldDB" id="A0A225VY98"/>